<evidence type="ECO:0000259" key="3">
    <source>
        <dbReference type="Pfam" id="PF13709"/>
    </source>
</evidence>
<evidence type="ECO:0000256" key="1">
    <source>
        <dbReference type="SAM" id="MobiDB-lite"/>
    </source>
</evidence>
<gene>
    <name evidence="4" type="ORF">IPV69_25585</name>
</gene>
<dbReference type="EMBL" id="CP063458">
    <property type="protein sequence ID" value="QOV89526.1"/>
    <property type="molecule type" value="Genomic_DNA"/>
</dbReference>
<protein>
    <submittedName>
        <fullName evidence="4">DUF4159 domain-containing protein</fullName>
    </submittedName>
</protein>
<evidence type="ECO:0000313" key="4">
    <source>
        <dbReference type="EMBL" id="QOV89526.1"/>
    </source>
</evidence>
<sequence>MMIQALRRSLLLAVTAAFCAVTPMRPATAATNAEVDAAIKKAKAYIYSQQKGDNWELVAAMPPADKRPQYRVEGWQWGGVTGTAIYGLLASGESTQDPKIKASLEWLKKADIHGHYAAAMRAQAWPFIKDEREAAQASRADFKIFLNGLIGDKKPMGERGSPFGFYGYYTDEKGKIQPNWYDRSVSQLCVLGMWACEQAGQEIPSEYWRVVDAAWKGAQRPDGGWNYQDNREGGSTGTMTAAGIATLFITQDFILQADGSQWSTCRGGQRNPWIDKGLDWMDKNAPKLLQSAPHYHYQLYGIERIGVASGRKYFGTTDWYKVGADKLVEMQNKDGSWGKDDAGHNPKKIPDTVFSILFLVRGRAPVIMNKLEYTSVPDPASKIPAMPDPWNQRPRDAANFAHWSGKQIEQYLNWQVVNLKVPAHELHDAPILYIAGSLPLKFKEDEIKKLREFVEGGGLILGNADCANANFTKSFIDLGGELFPKYEFRELPKTHPIYTEEQFRPTKWKVQPKVMGLTNGVRELMVLIPDADIARFWQTRSEKTKNECYELMQNIFLYSIDKSGLYSRDSSYIVLKDGKIKPEKSMEVARVIVGDNPNPEPGAWRRMSAIMHNQAKLDLKLETVKLGEGKLGPQKVAHLTGTAKFTLNEKQRAELKSYVEKGGTLLIDAAGGSNDFATAAETELAAMFGGEVGSFGTILPPDHPVYTPGNSKIAQFTYRAFVRGKVAGSLNAPRIRAHVIQGRPAVLYSREDLTAGMIGNEVDGIIGYSPATATQIVKQVLTYVAYKGGGAPVAATSADTKAPAAPAAKPRPRSPTPRPRPSRRRRSRRFVSQLRGFG</sequence>
<dbReference type="KEGG" id="hbs:IPV69_25585"/>
<feature type="compositionally biased region" description="Basic residues" evidence="1">
    <location>
        <begin position="820"/>
        <end position="829"/>
    </location>
</feature>
<proteinExistence type="predicted"/>
<accession>A0A7M2WVN7</accession>
<reference evidence="4 5" key="1">
    <citation type="submission" date="2020-10" db="EMBL/GenBank/DDBJ databases">
        <title>Wide distribution of Phycisphaera-like planctomycetes from WD2101 soil group in peatlands and genome analysis of the first cultivated representative.</title>
        <authorList>
            <person name="Dedysh S.N."/>
            <person name="Beletsky A.V."/>
            <person name="Ivanova A."/>
            <person name="Kulichevskaya I.S."/>
            <person name="Suzina N.E."/>
            <person name="Philippov D.A."/>
            <person name="Rakitin A.L."/>
            <person name="Mardanov A.V."/>
            <person name="Ravin N.V."/>
        </authorList>
    </citation>
    <scope>NUCLEOTIDE SEQUENCE [LARGE SCALE GENOMIC DNA]</scope>
    <source>
        <strain evidence="4 5">M1803</strain>
    </source>
</reference>
<dbReference type="AlphaFoldDB" id="A0A7M2WVN7"/>
<organism evidence="4 5">
    <name type="scientific">Humisphaera borealis</name>
    <dbReference type="NCBI Taxonomy" id="2807512"/>
    <lineage>
        <taxon>Bacteria</taxon>
        <taxon>Pseudomonadati</taxon>
        <taxon>Planctomycetota</taxon>
        <taxon>Phycisphaerae</taxon>
        <taxon>Tepidisphaerales</taxon>
        <taxon>Tepidisphaeraceae</taxon>
        <taxon>Humisphaera</taxon>
    </lineage>
</organism>
<feature type="compositionally biased region" description="Low complexity" evidence="1">
    <location>
        <begin position="795"/>
        <end position="808"/>
    </location>
</feature>
<feature type="signal peptide" evidence="2">
    <location>
        <begin position="1"/>
        <end position="29"/>
    </location>
</feature>
<feature type="chain" id="PRO_5034733144" evidence="2">
    <location>
        <begin position="30"/>
        <end position="838"/>
    </location>
</feature>
<dbReference type="Pfam" id="PF13709">
    <property type="entry name" value="DUF4159"/>
    <property type="match status" value="2"/>
</dbReference>
<feature type="region of interest" description="Disordered" evidence="1">
    <location>
        <begin position="795"/>
        <end position="838"/>
    </location>
</feature>
<name>A0A7M2WVN7_9BACT</name>
<dbReference type="Proteomes" id="UP000593765">
    <property type="component" value="Chromosome"/>
</dbReference>
<dbReference type="Gene3D" id="3.40.50.12140">
    <property type="entry name" value="Domain of unknown function DUF4159"/>
    <property type="match status" value="2"/>
</dbReference>
<dbReference type="SUPFAM" id="SSF48239">
    <property type="entry name" value="Terpenoid cyclases/Protein prenyltransferases"/>
    <property type="match status" value="2"/>
</dbReference>
<keyword evidence="5" id="KW-1185">Reference proteome</keyword>
<keyword evidence="2" id="KW-0732">Signal</keyword>
<evidence type="ECO:0000313" key="5">
    <source>
        <dbReference type="Proteomes" id="UP000593765"/>
    </source>
</evidence>
<feature type="domain" description="DUF4159" evidence="3">
    <location>
        <begin position="601"/>
        <end position="761"/>
    </location>
</feature>
<dbReference type="InterPro" id="IPR008930">
    <property type="entry name" value="Terpenoid_cyclase/PrenylTrfase"/>
</dbReference>
<feature type="domain" description="DUF4159" evidence="3">
    <location>
        <begin position="389"/>
        <end position="559"/>
    </location>
</feature>
<dbReference type="InterPro" id="IPR025297">
    <property type="entry name" value="DUF4159"/>
</dbReference>
<evidence type="ECO:0000256" key="2">
    <source>
        <dbReference type="SAM" id="SignalP"/>
    </source>
</evidence>